<dbReference type="EMBL" id="GG684817">
    <property type="protein sequence ID" value="EER00652.1"/>
    <property type="molecule type" value="Genomic_DNA"/>
</dbReference>
<dbReference type="RefSeq" id="XP_002767934.1">
    <property type="nucleotide sequence ID" value="XM_002767888.1"/>
</dbReference>
<feature type="compositionally biased region" description="Acidic residues" evidence="1">
    <location>
        <begin position="117"/>
        <end position="137"/>
    </location>
</feature>
<reference evidence="2 3" key="1">
    <citation type="submission" date="2008-07" db="EMBL/GenBank/DDBJ databases">
        <authorList>
            <person name="El-Sayed N."/>
            <person name="Caler E."/>
            <person name="Inman J."/>
            <person name="Amedeo P."/>
            <person name="Hass B."/>
            <person name="Wortman J."/>
        </authorList>
    </citation>
    <scope>NUCLEOTIDE SEQUENCE [LARGE SCALE GENOMIC DNA]</scope>
    <source>
        <strain evidence="3">ATCC 50983 / TXsc</strain>
    </source>
</reference>
<proteinExistence type="predicted"/>
<dbReference type="InParanoid" id="C5LRI9"/>
<sequence length="153" mass="16234">MGLTGCPTAAEAKQYIEMADGNLDRAASLYFDVGVGGAAVPEESRIDDGIQVESGWGVLDVRAAIPAFRDTLLASPAGSQPGSAPGSERRNISYVRMGSTSGRGGSSNDGDTHMSEDQEEDEEFYFEEEEDEEEVDDEQKSSAVNDGEKGKSS</sequence>
<gene>
    <name evidence="2" type="ORF">Pmar_PMAR019801</name>
</gene>
<accession>C5LRI9</accession>
<protein>
    <submittedName>
        <fullName evidence="2">Uncharacterized protein</fullName>
    </submittedName>
</protein>
<evidence type="ECO:0000313" key="3">
    <source>
        <dbReference type="Proteomes" id="UP000007800"/>
    </source>
</evidence>
<dbReference type="OrthoDB" id="270602at2759"/>
<organism evidence="3">
    <name type="scientific">Perkinsus marinus (strain ATCC 50983 / TXsc)</name>
    <dbReference type="NCBI Taxonomy" id="423536"/>
    <lineage>
        <taxon>Eukaryota</taxon>
        <taxon>Sar</taxon>
        <taxon>Alveolata</taxon>
        <taxon>Perkinsozoa</taxon>
        <taxon>Perkinsea</taxon>
        <taxon>Perkinsida</taxon>
        <taxon>Perkinsidae</taxon>
        <taxon>Perkinsus</taxon>
    </lineage>
</organism>
<dbReference type="Gene3D" id="1.10.8.10">
    <property type="entry name" value="DNA helicase RuvA subunit, C-terminal domain"/>
    <property type="match status" value="1"/>
</dbReference>
<name>C5LRI9_PERM5</name>
<dbReference type="Pfam" id="PF14555">
    <property type="entry name" value="UBA_4"/>
    <property type="match status" value="1"/>
</dbReference>
<feature type="region of interest" description="Disordered" evidence="1">
    <location>
        <begin position="73"/>
        <end position="153"/>
    </location>
</feature>
<dbReference type="GeneID" id="9043770"/>
<keyword evidence="3" id="KW-1185">Reference proteome</keyword>
<evidence type="ECO:0000256" key="1">
    <source>
        <dbReference type="SAM" id="MobiDB-lite"/>
    </source>
</evidence>
<dbReference type="Proteomes" id="UP000007800">
    <property type="component" value="Unassembled WGS sequence"/>
</dbReference>
<dbReference type="AlphaFoldDB" id="C5LRI9"/>
<evidence type="ECO:0000313" key="2">
    <source>
        <dbReference type="EMBL" id="EER00652.1"/>
    </source>
</evidence>